<sequence length="50" mass="6145">MSVRYYCLSDNDITHPCVLLHYIYFIFILQARPRLYYFDRIHCFCHSALL</sequence>
<keyword evidence="1" id="KW-0472">Membrane</keyword>
<keyword evidence="1" id="KW-1133">Transmembrane helix</keyword>
<reference evidence="2" key="1">
    <citation type="submission" date="2014-11" db="EMBL/GenBank/DDBJ databases">
        <authorList>
            <person name="Amaro Gonzalez C."/>
        </authorList>
    </citation>
    <scope>NUCLEOTIDE SEQUENCE</scope>
</reference>
<evidence type="ECO:0000256" key="1">
    <source>
        <dbReference type="SAM" id="Phobius"/>
    </source>
</evidence>
<feature type="transmembrane region" description="Helical" evidence="1">
    <location>
        <begin position="13"/>
        <end position="31"/>
    </location>
</feature>
<evidence type="ECO:0000313" key="2">
    <source>
        <dbReference type="EMBL" id="JAH41843.1"/>
    </source>
</evidence>
<protein>
    <submittedName>
        <fullName evidence="2">Uncharacterized protein</fullName>
    </submittedName>
</protein>
<keyword evidence="1" id="KW-0812">Transmembrane</keyword>
<dbReference type="AlphaFoldDB" id="A0A0E9SMX3"/>
<organism evidence="2">
    <name type="scientific">Anguilla anguilla</name>
    <name type="common">European freshwater eel</name>
    <name type="synonym">Muraena anguilla</name>
    <dbReference type="NCBI Taxonomy" id="7936"/>
    <lineage>
        <taxon>Eukaryota</taxon>
        <taxon>Metazoa</taxon>
        <taxon>Chordata</taxon>
        <taxon>Craniata</taxon>
        <taxon>Vertebrata</taxon>
        <taxon>Euteleostomi</taxon>
        <taxon>Actinopterygii</taxon>
        <taxon>Neopterygii</taxon>
        <taxon>Teleostei</taxon>
        <taxon>Anguilliformes</taxon>
        <taxon>Anguillidae</taxon>
        <taxon>Anguilla</taxon>
    </lineage>
</organism>
<name>A0A0E9SMX3_ANGAN</name>
<dbReference type="EMBL" id="GBXM01066734">
    <property type="protein sequence ID" value="JAH41843.1"/>
    <property type="molecule type" value="Transcribed_RNA"/>
</dbReference>
<proteinExistence type="predicted"/>
<reference evidence="2" key="2">
    <citation type="journal article" date="2015" name="Fish Shellfish Immunol.">
        <title>Early steps in the European eel (Anguilla anguilla)-Vibrio vulnificus interaction in the gills: Role of the RtxA13 toxin.</title>
        <authorList>
            <person name="Callol A."/>
            <person name="Pajuelo D."/>
            <person name="Ebbesson L."/>
            <person name="Teles M."/>
            <person name="MacKenzie S."/>
            <person name="Amaro C."/>
        </authorList>
    </citation>
    <scope>NUCLEOTIDE SEQUENCE</scope>
</reference>
<accession>A0A0E9SMX3</accession>